<evidence type="ECO:0000256" key="6">
    <source>
        <dbReference type="ARBA" id="ARBA00022741"/>
    </source>
</evidence>
<keyword evidence="5" id="KW-0479">Metal-binding</keyword>
<evidence type="ECO:0000256" key="8">
    <source>
        <dbReference type="ARBA" id="ARBA00022842"/>
    </source>
</evidence>
<comment type="similarity">
    <text evidence="2">Belongs to the mab-21 family.</text>
</comment>
<reference evidence="11" key="1">
    <citation type="journal article" date="2019" name="bioRxiv">
        <title>The Genome of the Zebra Mussel, Dreissena polymorpha: A Resource for Invasive Species Research.</title>
        <authorList>
            <person name="McCartney M.A."/>
            <person name="Auch B."/>
            <person name="Kono T."/>
            <person name="Mallez S."/>
            <person name="Zhang Y."/>
            <person name="Obille A."/>
            <person name="Becker A."/>
            <person name="Abrahante J.E."/>
            <person name="Garbe J."/>
            <person name="Badalamenti J.P."/>
            <person name="Herman A."/>
            <person name="Mangelson H."/>
            <person name="Liachko I."/>
            <person name="Sullivan S."/>
            <person name="Sone E.D."/>
            <person name="Koren S."/>
            <person name="Silverstein K.A.T."/>
            <person name="Beckman K.B."/>
            <person name="Gohl D.M."/>
        </authorList>
    </citation>
    <scope>NUCLEOTIDE SEQUENCE</scope>
    <source>
        <strain evidence="11">Duluth1</strain>
        <tissue evidence="11">Whole animal</tissue>
    </source>
</reference>
<protein>
    <submittedName>
        <fullName evidence="11">Uncharacterized protein</fullName>
    </submittedName>
</protein>
<evidence type="ECO:0000256" key="7">
    <source>
        <dbReference type="ARBA" id="ARBA00022840"/>
    </source>
</evidence>
<proteinExistence type="inferred from homology"/>
<gene>
    <name evidence="11" type="ORF">DPMN_038514</name>
</gene>
<keyword evidence="6" id="KW-0547">Nucleotide-binding</keyword>
<dbReference type="PANTHER" id="PTHR10656">
    <property type="entry name" value="CELL FATE DETERMINING PROTEIN MAB21-RELATED"/>
    <property type="match status" value="1"/>
</dbReference>
<accession>A0A9D4RNA6</accession>
<feature type="domain" description="Mab-21-like nucleotidyltransferase" evidence="9">
    <location>
        <begin position="193"/>
        <end position="262"/>
    </location>
</feature>
<name>A0A9D4RNA6_DREPO</name>
<dbReference type="InterPro" id="IPR024810">
    <property type="entry name" value="MAB21L/cGLR"/>
</dbReference>
<keyword evidence="8" id="KW-0460">Magnesium</keyword>
<dbReference type="GO" id="GO:0005524">
    <property type="term" value="F:ATP binding"/>
    <property type="evidence" value="ECO:0007669"/>
    <property type="project" value="UniProtKB-KW"/>
</dbReference>
<dbReference type="Pfam" id="PF03281">
    <property type="entry name" value="Mab-21"/>
    <property type="match status" value="1"/>
</dbReference>
<evidence type="ECO:0000256" key="5">
    <source>
        <dbReference type="ARBA" id="ARBA00022723"/>
    </source>
</evidence>
<dbReference type="Pfam" id="PF20266">
    <property type="entry name" value="Mab-21_C"/>
    <property type="match status" value="1"/>
</dbReference>
<evidence type="ECO:0000259" key="10">
    <source>
        <dbReference type="Pfam" id="PF20266"/>
    </source>
</evidence>
<feature type="domain" description="Mab-21-like HhH/H2TH-like" evidence="10">
    <location>
        <begin position="274"/>
        <end position="356"/>
    </location>
</feature>
<comment type="caution">
    <text evidence="11">The sequence shown here is derived from an EMBL/GenBank/DDBJ whole genome shotgun (WGS) entry which is preliminary data.</text>
</comment>
<evidence type="ECO:0000313" key="11">
    <source>
        <dbReference type="EMBL" id="KAH3875251.1"/>
    </source>
</evidence>
<dbReference type="AlphaFoldDB" id="A0A9D4RNA6"/>
<evidence type="ECO:0000256" key="4">
    <source>
        <dbReference type="ARBA" id="ARBA00022695"/>
    </source>
</evidence>
<dbReference type="Proteomes" id="UP000828390">
    <property type="component" value="Unassembled WGS sequence"/>
</dbReference>
<sequence length="475" mass="55149">MAEGGSWHDKSDHERIPCVSGLFFSRHSQISDEDESVELSNVFNMLGYGHEIRQKRRECLKERSRLNTTQSSIDLFTVGSKAEGLTRFFESDNDELGVIRSVICLEAGCDVIQIPDNKSVFRMDTKICYPGHCILLLERGLPFPFLLTMCDNGKVLLSSDAVLNYLRILWQCLQGPILNERAGPSLPLTIGPVNLDRVLAFRCHCPSILQRWASRSRHWPPFNIVEKVVSMGAFVTPVGFKESENKHNEWRICFNTGETELMINLNDTQIKLYVLLKMIGKDILKPRHKEITSYMLKNIVLWLAEKNPQSMFHEKSLFFWMHESLQELRTALSEKQLPYYMIPKRNLMAATGVTDTQNRRWIATLTDMLDEGPAIIRRLPRIRQAIISHPDPFLWYNARRIELEILLLEFINSDPFLHRHYLDNVLDSLLRHGRMWRFVVIGLDVMKKLFEEDSTNTFSLFDVVKVIHIISRMLM</sequence>
<dbReference type="PANTHER" id="PTHR10656:SF42">
    <property type="entry name" value="CYCLIC GMP-AMP SYNTHASE-LIKE PROTEIN-RELATED"/>
    <property type="match status" value="1"/>
</dbReference>
<keyword evidence="7" id="KW-0067">ATP-binding</keyword>
<evidence type="ECO:0000313" key="12">
    <source>
        <dbReference type="Proteomes" id="UP000828390"/>
    </source>
</evidence>
<organism evidence="11 12">
    <name type="scientific">Dreissena polymorpha</name>
    <name type="common">Zebra mussel</name>
    <name type="synonym">Mytilus polymorpha</name>
    <dbReference type="NCBI Taxonomy" id="45954"/>
    <lineage>
        <taxon>Eukaryota</taxon>
        <taxon>Metazoa</taxon>
        <taxon>Spiralia</taxon>
        <taxon>Lophotrochozoa</taxon>
        <taxon>Mollusca</taxon>
        <taxon>Bivalvia</taxon>
        <taxon>Autobranchia</taxon>
        <taxon>Heteroconchia</taxon>
        <taxon>Euheterodonta</taxon>
        <taxon>Imparidentia</taxon>
        <taxon>Neoheterodontei</taxon>
        <taxon>Myida</taxon>
        <taxon>Dreissenoidea</taxon>
        <taxon>Dreissenidae</taxon>
        <taxon>Dreissena</taxon>
    </lineage>
</organism>
<comment type="cofactor">
    <cofactor evidence="1">
        <name>Mg(2+)</name>
        <dbReference type="ChEBI" id="CHEBI:18420"/>
    </cofactor>
</comment>
<dbReference type="SMART" id="SM01265">
    <property type="entry name" value="Mab-21"/>
    <property type="match status" value="1"/>
</dbReference>
<evidence type="ECO:0000256" key="1">
    <source>
        <dbReference type="ARBA" id="ARBA00001946"/>
    </source>
</evidence>
<dbReference type="EMBL" id="JAIWYP010000002">
    <property type="protein sequence ID" value="KAH3875251.1"/>
    <property type="molecule type" value="Genomic_DNA"/>
</dbReference>
<keyword evidence="4" id="KW-0548">Nucleotidyltransferase</keyword>
<dbReference type="GO" id="GO:0046872">
    <property type="term" value="F:metal ion binding"/>
    <property type="evidence" value="ECO:0007669"/>
    <property type="project" value="UniProtKB-KW"/>
</dbReference>
<dbReference type="InterPro" id="IPR046906">
    <property type="entry name" value="Mab-21_HhH/H2TH-like"/>
</dbReference>
<evidence type="ECO:0000259" key="9">
    <source>
        <dbReference type="Pfam" id="PF03281"/>
    </source>
</evidence>
<dbReference type="Gene3D" id="1.10.1410.40">
    <property type="match status" value="1"/>
</dbReference>
<reference evidence="11" key="2">
    <citation type="submission" date="2020-11" db="EMBL/GenBank/DDBJ databases">
        <authorList>
            <person name="McCartney M.A."/>
            <person name="Auch B."/>
            <person name="Kono T."/>
            <person name="Mallez S."/>
            <person name="Becker A."/>
            <person name="Gohl D.M."/>
            <person name="Silverstein K.A.T."/>
            <person name="Koren S."/>
            <person name="Bechman K.B."/>
            <person name="Herman A."/>
            <person name="Abrahante J.E."/>
            <person name="Garbe J."/>
        </authorList>
    </citation>
    <scope>NUCLEOTIDE SEQUENCE</scope>
    <source>
        <strain evidence="11">Duluth1</strain>
        <tissue evidence="11">Whole animal</tissue>
    </source>
</reference>
<dbReference type="InterPro" id="IPR046903">
    <property type="entry name" value="Mab-21-like_nuc_Trfase"/>
</dbReference>
<evidence type="ECO:0000256" key="2">
    <source>
        <dbReference type="ARBA" id="ARBA00008307"/>
    </source>
</evidence>
<dbReference type="GO" id="GO:0016779">
    <property type="term" value="F:nucleotidyltransferase activity"/>
    <property type="evidence" value="ECO:0007669"/>
    <property type="project" value="UniProtKB-KW"/>
</dbReference>
<keyword evidence="12" id="KW-1185">Reference proteome</keyword>
<keyword evidence="3" id="KW-0808">Transferase</keyword>
<evidence type="ECO:0000256" key="3">
    <source>
        <dbReference type="ARBA" id="ARBA00022679"/>
    </source>
</evidence>